<evidence type="ECO:0000256" key="1">
    <source>
        <dbReference type="SAM" id="Phobius"/>
    </source>
</evidence>
<sequence length="140" mass="15321">MARLYYPQIRRGSLAGGKDNGVDIGEASRKIAKLIPVEIVTAYAALVSASLIVKWETLRFPLVYACFVICWGLTPLYLNMVADAGKPKRNQLIVGGLAFPVWAYLISGHQVVPQFYDPGLATILALLFSLVSALIPMNRN</sequence>
<feature type="transmembrane region" description="Helical" evidence="1">
    <location>
        <begin position="61"/>
        <end position="80"/>
    </location>
</feature>
<protein>
    <submittedName>
        <fullName evidence="2">Uncharacterized protein</fullName>
    </submittedName>
</protein>
<dbReference type="RefSeq" id="WP_058755724.1">
    <property type="nucleotide sequence ID" value="NZ_LDTB01000028.1"/>
</dbReference>
<feature type="transmembrane region" description="Helical" evidence="1">
    <location>
        <begin position="118"/>
        <end position="137"/>
    </location>
</feature>
<keyword evidence="3" id="KW-1185">Reference proteome</keyword>
<organism evidence="2 3">
    <name type="scientific">Sphingomonas endophytica</name>
    <dbReference type="NCBI Taxonomy" id="869719"/>
    <lineage>
        <taxon>Bacteria</taxon>
        <taxon>Pseudomonadati</taxon>
        <taxon>Pseudomonadota</taxon>
        <taxon>Alphaproteobacteria</taxon>
        <taxon>Sphingomonadales</taxon>
        <taxon>Sphingomonadaceae</taxon>
        <taxon>Sphingomonas</taxon>
    </lineage>
</organism>
<dbReference type="OrthoDB" id="8410473at2"/>
<dbReference type="Proteomes" id="UP000074310">
    <property type="component" value="Unassembled WGS sequence"/>
</dbReference>
<name>A0A147I301_9SPHN</name>
<dbReference type="AlphaFoldDB" id="A0A147I301"/>
<evidence type="ECO:0000313" key="2">
    <source>
        <dbReference type="EMBL" id="KTT72250.1"/>
    </source>
</evidence>
<keyword evidence="1" id="KW-1133">Transmembrane helix</keyword>
<evidence type="ECO:0000313" key="3">
    <source>
        <dbReference type="Proteomes" id="UP000074310"/>
    </source>
</evidence>
<keyword evidence="1" id="KW-0472">Membrane</keyword>
<dbReference type="PATRIC" id="fig|869719.3.peg.1614"/>
<proteinExistence type="predicted"/>
<keyword evidence="1" id="KW-0812">Transmembrane</keyword>
<feature type="transmembrane region" description="Helical" evidence="1">
    <location>
        <begin position="34"/>
        <end position="55"/>
    </location>
</feature>
<feature type="transmembrane region" description="Helical" evidence="1">
    <location>
        <begin position="92"/>
        <end position="112"/>
    </location>
</feature>
<reference evidence="2 3" key="1">
    <citation type="journal article" date="2016" name="Front. Microbiol.">
        <title>Genomic Resource of Rice Seed Associated Bacteria.</title>
        <authorList>
            <person name="Midha S."/>
            <person name="Bansal K."/>
            <person name="Sharma S."/>
            <person name="Kumar N."/>
            <person name="Patil P.P."/>
            <person name="Chaudhry V."/>
            <person name="Patil P.B."/>
        </authorList>
    </citation>
    <scope>NUCLEOTIDE SEQUENCE [LARGE SCALE GENOMIC DNA]</scope>
    <source>
        <strain evidence="2 3">NS334</strain>
    </source>
</reference>
<dbReference type="EMBL" id="LDTB01000028">
    <property type="protein sequence ID" value="KTT72250.1"/>
    <property type="molecule type" value="Genomic_DNA"/>
</dbReference>
<gene>
    <name evidence="2" type="ORF">NS334_09455</name>
</gene>
<accession>A0A147I301</accession>
<comment type="caution">
    <text evidence="2">The sequence shown here is derived from an EMBL/GenBank/DDBJ whole genome shotgun (WGS) entry which is preliminary data.</text>
</comment>